<sequence length="90" mass="10328">MFLMARIGTLQNLRKHWSVDDQQWEKIPGDDDDDEDDDDEDDDDDNPKTVKCSSGVARAQHWIIAQRVSWLSSHGGWGAQETIAKKLFIE</sequence>
<reference evidence="2 3" key="1">
    <citation type="journal article" date="2021" name="Elife">
        <title>Chloroplast acquisition without the gene transfer in kleptoplastic sea slugs, Plakobranchus ocellatus.</title>
        <authorList>
            <person name="Maeda T."/>
            <person name="Takahashi S."/>
            <person name="Yoshida T."/>
            <person name="Shimamura S."/>
            <person name="Takaki Y."/>
            <person name="Nagai Y."/>
            <person name="Toyoda A."/>
            <person name="Suzuki Y."/>
            <person name="Arimoto A."/>
            <person name="Ishii H."/>
            <person name="Satoh N."/>
            <person name="Nishiyama T."/>
            <person name="Hasebe M."/>
            <person name="Maruyama T."/>
            <person name="Minagawa J."/>
            <person name="Obokata J."/>
            <person name="Shigenobu S."/>
        </authorList>
    </citation>
    <scope>NUCLEOTIDE SEQUENCE [LARGE SCALE GENOMIC DNA]</scope>
</reference>
<evidence type="ECO:0000313" key="3">
    <source>
        <dbReference type="Proteomes" id="UP000735302"/>
    </source>
</evidence>
<comment type="caution">
    <text evidence="2">The sequence shown here is derived from an EMBL/GenBank/DDBJ whole genome shotgun (WGS) entry which is preliminary data.</text>
</comment>
<dbReference type="Proteomes" id="UP000735302">
    <property type="component" value="Unassembled WGS sequence"/>
</dbReference>
<name>A0AAV4BZ22_9GAST</name>
<protein>
    <submittedName>
        <fullName evidence="2">Uncharacterized protein</fullName>
    </submittedName>
</protein>
<gene>
    <name evidence="2" type="ORF">PoB_005229600</name>
</gene>
<organism evidence="2 3">
    <name type="scientific">Plakobranchus ocellatus</name>
    <dbReference type="NCBI Taxonomy" id="259542"/>
    <lineage>
        <taxon>Eukaryota</taxon>
        <taxon>Metazoa</taxon>
        <taxon>Spiralia</taxon>
        <taxon>Lophotrochozoa</taxon>
        <taxon>Mollusca</taxon>
        <taxon>Gastropoda</taxon>
        <taxon>Heterobranchia</taxon>
        <taxon>Euthyneura</taxon>
        <taxon>Panpulmonata</taxon>
        <taxon>Sacoglossa</taxon>
        <taxon>Placobranchoidea</taxon>
        <taxon>Plakobranchidae</taxon>
        <taxon>Plakobranchus</taxon>
    </lineage>
</organism>
<dbReference type="AlphaFoldDB" id="A0AAV4BZ22"/>
<proteinExistence type="predicted"/>
<feature type="compositionally biased region" description="Acidic residues" evidence="1">
    <location>
        <begin position="30"/>
        <end position="45"/>
    </location>
</feature>
<accession>A0AAV4BZ22</accession>
<dbReference type="EMBL" id="BLXT01005777">
    <property type="protein sequence ID" value="GFO25791.1"/>
    <property type="molecule type" value="Genomic_DNA"/>
</dbReference>
<keyword evidence="3" id="KW-1185">Reference proteome</keyword>
<feature type="region of interest" description="Disordered" evidence="1">
    <location>
        <begin position="21"/>
        <end position="53"/>
    </location>
</feature>
<evidence type="ECO:0000313" key="2">
    <source>
        <dbReference type="EMBL" id="GFO25791.1"/>
    </source>
</evidence>
<evidence type="ECO:0000256" key="1">
    <source>
        <dbReference type="SAM" id="MobiDB-lite"/>
    </source>
</evidence>